<dbReference type="PROSITE" id="PS51819">
    <property type="entry name" value="VOC"/>
    <property type="match status" value="1"/>
</dbReference>
<dbReference type="CDD" id="cd06587">
    <property type="entry name" value="VOC"/>
    <property type="match status" value="1"/>
</dbReference>
<dbReference type="PANTHER" id="PTHR36113:SF3">
    <property type="entry name" value="SLL5075 PROTEIN"/>
    <property type="match status" value="1"/>
</dbReference>
<name>A0A934QKF0_9PROT</name>
<dbReference type="PANTHER" id="PTHR36113">
    <property type="entry name" value="LYASE, PUTATIVE-RELATED-RELATED"/>
    <property type="match status" value="1"/>
</dbReference>
<dbReference type="Pfam" id="PF00903">
    <property type="entry name" value="Glyoxalase"/>
    <property type="match status" value="1"/>
</dbReference>
<dbReference type="InterPro" id="IPR051332">
    <property type="entry name" value="Fosfomycin_Res_Enzymes"/>
</dbReference>
<sequence>MTAMITHIALHVADVEACIAFYRDVCALEIVHERAAGSGDGRVVWMAAAGQETSFVLVLLPGGPGAQRAAGDFSHIGFAVARPAGVDEMAEVGRARGCLMMEPVDEGYPVGRFVCLQDPDGNIVEFSYGQPLGPGASDGSAE</sequence>
<evidence type="ECO:0000313" key="3">
    <source>
        <dbReference type="Proteomes" id="UP000778970"/>
    </source>
</evidence>
<comment type="caution">
    <text evidence="2">The sequence shown here is derived from an EMBL/GenBank/DDBJ whole genome shotgun (WGS) entry which is preliminary data.</text>
</comment>
<dbReference type="Proteomes" id="UP000778970">
    <property type="component" value="Unassembled WGS sequence"/>
</dbReference>
<dbReference type="InterPro" id="IPR037523">
    <property type="entry name" value="VOC_core"/>
</dbReference>
<reference evidence="2" key="2">
    <citation type="journal article" date="2020" name="Microorganisms">
        <title>Osmotic Adaptation and Compatible Solute Biosynthesis of Phototrophic Bacteria as Revealed from Genome Analyses.</title>
        <authorList>
            <person name="Imhoff J.F."/>
            <person name="Rahn T."/>
            <person name="Kunzel S."/>
            <person name="Keller A."/>
            <person name="Neulinger S.C."/>
        </authorList>
    </citation>
    <scope>NUCLEOTIDE SEQUENCE</scope>
    <source>
        <strain evidence="2">DSM 9154</strain>
    </source>
</reference>
<dbReference type="RefSeq" id="WP_027289504.1">
    <property type="nucleotide sequence ID" value="NZ_NRRE01000028.1"/>
</dbReference>
<reference evidence="2" key="1">
    <citation type="submission" date="2017-08" db="EMBL/GenBank/DDBJ databases">
        <authorList>
            <person name="Imhoff J.F."/>
            <person name="Rahn T."/>
            <person name="Kuenzel S."/>
            <person name="Neulinger S.C."/>
        </authorList>
    </citation>
    <scope>NUCLEOTIDE SEQUENCE</scope>
    <source>
        <strain evidence="2">DSM 9154</strain>
    </source>
</reference>
<organism evidence="2 3">
    <name type="scientific">Rhodovibrio salinarum</name>
    <dbReference type="NCBI Taxonomy" id="1087"/>
    <lineage>
        <taxon>Bacteria</taxon>
        <taxon>Pseudomonadati</taxon>
        <taxon>Pseudomonadota</taxon>
        <taxon>Alphaproteobacteria</taxon>
        <taxon>Rhodospirillales</taxon>
        <taxon>Rhodovibrionaceae</taxon>
        <taxon>Rhodovibrio</taxon>
    </lineage>
</organism>
<accession>A0A934QKF0</accession>
<keyword evidence="3" id="KW-1185">Reference proteome</keyword>
<dbReference type="EMBL" id="NRRE01000028">
    <property type="protein sequence ID" value="MBK1698494.1"/>
    <property type="molecule type" value="Genomic_DNA"/>
</dbReference>
<evidence type="ECO:0000313" key="2">
    <source>
        <dbReference type="EMBL" id="MBK1698494.1"/>
    </source>
</evidence>
<dbReference type="SUPFAM" id="SSF54593">
    <property type="entry name" value="Glyoxalase/Bleomycin resistance protein/Dihydroxybiphenyl dioxygenase"/>
    <property type="match status" value="1"/>
</dbReference>
<proteinExistence type="predicted"/>
<protein>
    <submittedName>
        <fullName evidence="2">VOC family protein</fullName>
    </submittedName>
</protein>
<dbReference type="InterPro" id="IPR029068">
    <property type="entry name" value="Glyas_Bleomycin-R_OHBP_Dase"/>
</dbReference>
<dbReference type="Gene3D" id="3.10.180.10">
    <property type="entry name" value="2,3-Dihydroxybiphenyl 1,2-Dioxygenase, domain 1"/>
    <property type="match status" value="1"/>
</dbReference>
<gene>
    <name evidence="2" type="ORF">CKO21_14695</name>
</gene>
<dbReference type="InterPro" id="IPR004360">
    <property type="entry name" value="Glyas_Fos-R_dOase_dom"/>
</dbReference>
<evidence type="ECO:0000259" key="1">
    <source>
        <dbReference type="PROSITE" id="PS51819"/>
    </source>
</evidence>
<dbReference type="AlphaFoldDB" id="A0A934QKF0"/>
<feature type="domain" description="VOC" evidence="1">
    <location>
        <begin position="4"/>
        <end position="129"/>
    </location>
</feature>